<gene>
    <name evidence="2" type="ORF">ILYODFUR_027819</name>
</gene>
<name>A0ABV0VKH3_9TELE</name>
<evidence type="ECO:0000313" key="3">
    <source>
        <dbReference type="Proteomes" id="UP001482620"/>
    </source>
</evidence>
<keyword evidence="1" id="KW-0175">Coiled coil</keyword>
<evidence type="ECO:0000313" key="2">
    <source>
        <dbReference type="EMBL" id="MEQ2256798.1"/>
    </source>
</evidence>
<keyword evidence="3" id="KW-1185">Reference proteome</keyword>
<organism evidence="2 3">
    <name type="scientific">Ilyodon furcidens</name>
    <name type="common">goldbreast splitfin</name>
    <dbReference type="NCBI Taxonomy" id="33524"/>
    <lineage>
        <taxon>Eukaryota</taxon>
        <taxon>Metazoa</taxon>
        <taxon>Chordata</taxon>
        <taxon>Craniata</taxon>
        <taxon>Vertebrata</taxon>
        <taxon>Euteleostomi</taxon>
        <taxon>Actinopterygii</taxon>
        <taxon>Neopterygii</taxon>
        <taxon>Teleostei</taxon>
        <taxon>Neoteleostei</taxon>
        <taxon>Acanthomorphata</taxon>
        <taxon>Ovalentaria</taxon>
        <taxon>Atherinomorphae</taxon>
        <taxon>Cyprinodontiformes</taxon>
        <taxon>Goodeidae</taxon>
        <taxon>Ilyodon</taxon>
    </lineage>
</organism>
<comment type="caution">
    <text evidence="2">The sequence shown here is derived from an EMBL/GenBank/DDBJ whole genome shotgun (WGS) entry which is preliminary data.</text>
</comment>
<proteinExistence type="predicted"/>
<dbReference type="Proteomes" id="UP001482620">
    <property type="component" value="Unassembled WGS sequence"/>
</dbReference>
<reference evidence="2 3" key="1">
    <citation type="submission" date="2021-06" db="EMBL/GenBank/DDBJ databases">
        <authorList>
            <person name="Palmer J.M."/>
        </authorList>
    </citation>
    <scope>NUCLEOTIDE SEQUENCE [LARGE SCALE GENOMIC DNA]</scope>
    <source>
        <strain evidence="3">if_2019</strain>
        <tissue evidence="2">Muscle</tissue>
    </source>
</reference>
<evidence type="ECO:0000256" key="1">
    <source>
        <dbReference type="SAM" id="Coils"/>
    </source>
</evidence>
<feature type="coiled-coil region" evidence="1">
    <location>
        <begin position="17"/>
        <end position="51"/>
    </location>
</feature>
<sequence>MHDEFLLFLLSYSEVRARSAEQRALKAEETLHAALEKIQDLERQLQIQTALEPQSEAGKTLLILTKRDMSIKGCNAFFMFQRQRRHHLRPHQQLQHQLLQNHPQVKQSQQAPPKRLRNGDLACGLNLWDYIYV</sequence>
<dbReference type="EMBL" id="JAHRIQ010107983">
    <property type="protein sequence ID" value="MEQ2256798.1"/>
    <property type="molecule type" value="Genomic_DNA"/>
</dbReference>
<protein>
    <submittedName>
        <fullName evidence="2">Uncharacterized protein</fullName>
    </submittedName>
</protein>
<accession>A0ABV0VKH3</accession>